<dbReference type="InterPro" id="IPR005519">
    <property type="entry name" value="Acid_phosphat_B-like"/>
</dbReference>
<dbReference type="Proteomes" id="UP000244527">
    <property type="component" value="Chromosome"/>
</dbReference>
<name>A0A2S1LAD0_9FLAO</name>
<dbReference type="InterPro" id="IPR023214">
    <property type="entry name" value="HAD_sf"/>
</dbReference>
<dbReference type="PANTHER" id="PTHR31284:SF10">
    <property type="entry name" value="ACID PHOSPHATASE-LIKE PROTEIN"/>
    <property type="match status" value="1"/>
</dbReference>
<dbReference type="PIRSF" id="PIRSF019271">
    <property type="entry name" value="Acid_Ptase_C"/>
    <property type="match status" value="1"/>
</dbReference>
<evidence type="ECO:0000256" key="2">
    <source>
        <dbReference type="SAM" id="SignalP"/>
    </source>
</evidence>
<dbReference type="OrthoDB" id="395856at2"/>
<proteinExistence type="predicted"/>
<evidence type="ECO:0000313" key="3">
    <source>
        <dbReference type="EMBL" id="AWG20709.1"/>
    </source>
</evidence>
<feature type="chain" id="PRO_5015515237" evidence="2">
    <location>
        <begin position="26"/>
        <end position="268"/>
    </location>
</feature>
<protein>
    <submittedName>
        <fullName evidence="3">5'-nucleotidase, lipoprotein e(P4) family</fullName>
    </submittedName>
</protein>
<dbReference type="PANTHER" id="PTHR31284">
    <property type="entry name" value="ACID PHOSPHATASE-LIKE PROTEIN"/>
    <property type="match status" value="1"/>
</dbReference>
<gene>
    <name evidence="3" type="ORF">FFWV33_03715</name>
</gene>
<keyword evidence="3" id="KW-0449">Lipoprotein</keyword>
<evidence type="ECO:0000256" key="1">
    <source>
        <dbReference type="ARBA" id="ARBA00022729"/>
    </source>
</evidence>
<dbReference type="AlphaFoldDB" id="A0A2S1LAD0"/>
<dbReference type="EMBL" id="CP020918">
    <property type="protein sequence ID" value="AWG20709.1"/>
    <property type="molecule type" value="Genomic_DNA"/>
</dbReference>
<keyword evidence="1 2" id="KW-0732">Signal</keyword>
<reference evidence="3 4" key="1">
    <citation type="submission" date="2017-04" db="EMBL/GenBank/DDBJ databases">
        <title>Compelte genome sequence of WV33.</title>
        <authorList>
            <person name="Lee P.C."/>
        </authorList>
    </citation>
    <scope>NUCLEOTIDE SEQUENCE [LARGE SCALE GENOMIC DNA]</scope>
    <source>
        <strain evidence="3 4">WV33</strain>
    </source>
</reference>
<dbReference type="GO" id="GO:0009279">
    <property type="term" value="C:cell outer membrane"/>
    <property type="evidence" value="ECO:0007669"/>
    <property type="project" value="InterPro"/>
</dbReference>
<dbReference type="Pfam" id="PF03767">
    <property type="entry name" value="Acid_phosphat_B"/>
    <property type="match status" value="1"/>
</dbReference>
<dbReference type="SFLD" id="SFLDS00003">
    <property type="entry name" value="Haloacid_Dehalogenase"/>
    <property type="match status" value="1"/>
</dbReference>
<dbReference type="InterPro" id="IPR036412">
    <property type="entry name" value="HAD-like_sf"/>
</dbReference>
<evidence type="ECO:0000313" key="4">
    <source>
        <dbReference type="Proteomes" id="UP000244527"/>
    </source>
</evidence>
<organism evidence="3 4">
    <name type="scientific">Flavobacterium faecale</name>
    <dbReference type="NCBI Taxonomy" id="1355330"/>
    <lineage>
        <taxon>Bacteria</taxon>
        <taxon>Pseudomonadati</taxon>
        <taxon>Bacteroidota</taxon>
        <taxon>Flavobacteriia</taxon>
        <taxon>Flavobacteriales</taxon>
        <taxon>Flavobacteriaceae</taxon>
        <taxon>Flavobacterium</taxon>
    </lineage>
</organism>
<sequence>MKMKLCLRKSICLLLLAASIPNVMAQEVAPKNDESQVKVYSILWQQTAAEYRALCYQAFNLASLRINDIPRRQLRKGNLAIVTDLDETILDNSYVGAQLIKENKQMNGAEWDRWTAASKVTALPGAVEFLKEAAKKGITIFYISNRETSAIQSTLIDLKRLGLPNADEAHCLFKSTTSSKEVRRNVVEKDYKIVMLMGDNLTDFSTAFEKNSIQDRFDKTDLDRKQWGDKFIVLPNCNYGEWENALYDYQRKTDAEKAQMRLNLLKGY</sequence>
<dbReference type="SUPFAM" id="SSF56784">
    <property type="entry name" value="HAD-like"/>
    <property type="match status" value="1"/>
</dbReference>
<keyword evidence="4" id="KW-1185">Reference proteome</keyword>
<dbReference type="RefSeq" id="WP_108739666.1">
    <property type="nucleotide sequence ID" value="NZ_CP020918.1"/>
</dbReference>
<feature type="signal peptide" evidence="2">
    <location>
        <begin position="1"/>
        <end position="25"/>
    </location>
</feature>
<dbReference type="KEGG" id="ffa:FFWV33_03715"/>
<dbReference type="Gene3D" id="3.40.50.1000">
    <property type="entry name" value="HAD superfamily/HAD-like"/>
    <property type="match status" value="1"/>
</dbReference>
<dbReference type="NCBIfam" id="TIGR01533">
    <property type="entry name" value="lipo_e_P4"/>
    <property type="match status" value="1"/>
</dbReference>
<accession>A0A2S1LAD0</accession>
<dbReference type="SFLD" id="SFLDG01125">
    <property type="entry name" value="C1.1:_Acid_Phosphatase_Like"/>
    <property type="match status" value="1"/>
</dbReference>
<dbReference type="InterPro" id="IPR006423">
    <property type="entry name" value="Lipo_e_P4"/>
</dbReference>